<keyword evidence="4" id="KW-0012">Acyltransferase</keyword>
<dbReference type="AlphaFoldDB" id="A0A8J3PNZ2"/>
<dbReference type="InterPro" id="IPR011053">
    <property type="entry name" value="Single_hybrid_motif"/>
</dbReference>
<evidence type="ECO:0000313" key="8">
    <source>
        <dbReference type="Proteomes" id="UP000653674"/>
    </source>
</evidence>
<evidence type="ECO:0000259" key="6">
    <source>
        <dbReference type="PROSITE" id="PS50968"/>
    </source>
</evidence>
<evidence type="ECO:0000256" key="5">
    <source>
        <dbReference type="SAM" id="Phobius"/>
    </source>
</evidence>
<proteinExistence type="predicted"/>
<dbReference type="InterPro" id="IPR003016">
    <property type="entry name" value="2-oxoA_DH_lipoyl-BS"/>
</dbReference>
<protein>
    <recommendedName>
        <fullName evidence="6">Lipoyl-binding domain-containing protein</fullName>
    </recommendedName>
</protein>
<dbReference type="PANTHER" id="PTHR43178">
    <property type="entry name" value="DIHYDROLIPOAMIDE ACETYLTRANSFERASE COMPONENT OF PYRUVATE DEHYDROGENASE COMPLEX"/>
    <property type="match status" value="1"/>
</dbReference>
<dbReference type="PANTHER" id="PTHR43178:SF5">
    <property type="entry name" value="LIPOAMIDE ACYLTRANSFERASE COMPONENT OF BRANCHED-CHAIN ALPHA-KETO ACID DEHYDROGENASE COMPLEX, MITOCHONDRIAL"/>
    <property type="match status" value="1"/>
</dbReference>
<evidence type="ECO:0000256" key="3">
    <source>
        <dbReference type="ARBA" id="ARBA00022823"/>
    </source>
</evidence>
<reference evidence="7" key="1">
    <citation type="submission" date="2021-01" db="EMBL/GenBank/DDBJ databases">
        <title>Whole genome shotgun sequence of Planosporangium flavigriseum NBRC 105377.</title>
        <authorList>
            <person name="Komaki H."/>
            <person name="Tamura T."/>
        </authorList>
    </citation>
    <scope>NUCLEOTIDE SEQUENCE</scope>
    <source>
        <strain evidence="7">NBRC 105377</strain>
    </source>
</reference>
<dbReference type="CDD" id="cd06849">
    <property type="entry name" value="lipoyl_domain"/>
    <property type="match status" value="1"/>
</dbReference>
<dbReference type="InterPro" id="IPR050743">
    <property type="entry name" value="2-oxoacid_DH_E2_comp"/>
</dbReference>
<keyword evidence="5" id="KW-0472">Membrane</keyword>
<dbReference type="Gene3D" id="2.40.50.100">
    <property type="match status" value="1"/>
</dbReference>
<name>A0A8J3PNZ2_9ACTN</name>
<keyword evidence="5" id="KW-1133">Transmembrane helix</keyword>
<dbReference type="GO" id="GO:0016407">
    <property type="term" value="F:acetyltransferase activity"/>
    <property type="evidence" value="ECO:0007669"/>
    <property type="project" value="TreeGrafter"/>
</dbReference>
<keyword evidence="2" id="KW-0808">Transferase</keyword>
<dbReference type="Proteomes" id="UP000653674">
    <property type="component" value="Unassembled WGS sequence"/>
</dbReference>
<evidence type="ECO:0000313" key="7">
    <source>
        <dbReference type="EMBL" id="GIG76517.1"/>
    </source>
</evidence>
<evidence type="ECO:0000256" key="1">
    <source>
        <dbReference type="ARBA" id="ARBA00001938"/>
    </source>
</evidence>
<dbReference type="GO" id="GO:0031405">
    <property type="term" value="F:lipoic acid binding"/>
    <property type="evidence" value="ECO:0007669"/>
    <property type="project" value="TreeGrafter"/>
</dbReference>
<evidence type="ECO:0000256" key="4">
    <source>
        <dbReference type="ARBA" id="ARBA00023315"/>
    </source>
</evidence>
<keyword evidence="5" id="KW-0812">Transmembrane</keyword>
<keyword evidence="3" id="KW-0450">Lipoyl</keyword>
<comment type="caution">
    <text evidence="7">The sequence shown here is derived from an EMBL/GenBank/DDBJ whole genome shotgun (WGS) entry which is preliminary data.</text>
</comment>
<feature type="transmembrane region" description="Helical" evidence="5">
    <location>
        <begin position="6"/>
        <end position="25"/>
    </location>
</feature>
<feature type="domain" description="Lipoyl-binding" evidence="6">
    <location>
        <begin position="49"/>
        <end position="124"/>
    </location>
</feature>
<dbReference type="GO" id="GO:0005737">
    <property type="term" value="C:cytoplasm"/>
    <property type="evidence" value="ECO:0007669"/>
    <property type="project" value="TreeGrafter"/>
</dbReference>
<comment type="cofactor">
    <cofactor evidence="1">
        <name>(R)-lipoate</name>
        <dbReference type="ChEBI" id="CHEBI:83088"/>
    </cofactor>
</comment>
<keyword evidence="8" id="KW-1185">Reference proteome</keyword>
<dbReference type="PROSITE" id="PS50968">
    <property type="entry name" value="BIOTINYL_LIPOYL"/>
    <property type="match status" value="1"/>
</dbReference>
<dbReference type="SUPFAM" id="SSF51230">
    <property type="entry name" value="Single hybrid motif"/>
    <property type="match status" value="1"/>
</dbReference>
<gene>
    <name evidence="7" type="ORF">Pfl04_49210</name>
</gene>
<dbReference type="EMBL" id="BONU01000059">
    <property type="protein sequence ID" value="GIG76517.1"/>
    <property type="molecule type" value="Genomic_DNA"/>
</dbReference>
<evidence type="ECO:0000256" key="2">
    <source>
        <dbReference type="ARBA" id="ARBA00022679"/>
    </source>
</evidence>
<dbReference type="PROSITE" id="PS00189">
    <property type="entry name" value="LIPOYL"/>
    <property type="match status" value="1"/>
</dbReference>
<organism evidence="7 8">
    <name type="scientific">Planosporangium flavigriseum</name>
    <dbReference type="NCBI Taxonomy" id="373681"/>
    <lineage>
        <taxon>Bacteria</taxon>
        <taxon>Bacillati</taxon>
        <taxon>Actinomycetota</taxon>
        <taxon>Actinomycetes</taxon>
        <taxon>Micromonosporales</taxon>
        <taxon>Micromonosporaceae</taxon>
        <taxon>Planosporangium</taxon>
    </lineage>
</organism>
<dbReference type="InterPro" id="IPR000089">
    <property type="entry name" value="Biotin_lipoyl"/>
</dbReference>
<dbReference type="Pfam" id="PF00364">
    <property type="entry name" value="Biotin_lipoyl"/>
    <property type="match status" value="1"/>
</dbReference>
<sequence length="126" mass="13141">MDLLHTVLTDVLPVVLIGAGIAIALRDRRRRAKAAVLQQQPWPDLPEGSVAITVPPLGRGVASATVVRISKSVGEHVALNDPVAEVSTDKVDTEIPATVAGVVAGILVRPGQEVPVGFPILAVRSH</sequence>
<accession>A0A8J3PNZ2</accession>